<reference evidence="1 2" key="1">
    <citation type="submission" date="2013-09" db="EMBL/GenBank/DDBJ databases">
        <title>Whole genome shotgun sequence of Vibrio azureus NBRC 104587.</title>
        <authorList>
            <person name="Isaki S."/>
            <person name="Hosoyama A."/>
            <person name="Numata M."/>
            <person name="Hashimoto M."/>
            <person name="Hosoyama Y."/>
            <person name="Tsuchikane K."/>
            <person name="Noguchi M."/>
            <person name="Hirakata S."/>
            <person name="Ichikawa N."/>
            <person name="Ohji S."/>
            <person name="Yamazoe A."/>
            <person name="Fujita N."/>
        </authorList>
    </citation>
    <scope>NUCLEOTIDE SEQUENCE [LARGE SCALE GENOMIC DNA]</scope>
    <source>
        <strain evidence="1 2">NBRC 104587</strain>
    </source>
</reference>
<dbReference type="STRING" id="1219077.VAZ01S_114_00085"/>
<dbReference type="RefSeq" id="WP_021711778.1">
    <property type="nucleotide sequence ID" value="NZ_BAOB01000508.1"/>
</dbReference>
<gene>
    <name evidence="1" type="ORF">VAZ01S_114_00085</name>
</gene>
<evidence type="ECO:0008006" key="3">
    <source>
        <dbReference type="Google" id="ProtNLM"/>
    </source>
</evidence>
<accession>U3CIG9</accession>
<protein>
    <recommendedName>
        <fullName evidence="3">Abi-like protein</fullName>
    </recommendedName>
</protein>
<dbReference type="Proteomes" id="UP000016567">
    <property type="component" value="Unassembled WGS sequence"/>
</dbReference>
<dbReference type="EMBL" id="BATL01000114">
    <property type="protein sequence ID" value="GAD78043.1"/>
    <property type="molecule type" value="Genomic_DNA"/>
</dbReference>
<name>U3CIG9_9VIBR</name>
<dbReference type="AlphaFoldDB" id="U3CIG9"/>
<evidence type="ECO:0000313" key="1">
    <source>
        <dbReference type="EMBL" id="GAD78043.1"/>
    </source>
</evidence>
<dbReference type="eggNOG" id="ENOG5032VE4">
    <property type="taxonomic scope" value="Bacteria"/>
</dbReference>
<evidence type="ECO:0000313" key="2">
    <source>
        <dbReference type="Proteomes" id="UP000016567"/>
    </source>
</evidence>
<organism evidence="1 2">
    <name type="scientific">Vibrio azureus NBRC 104587</name>
    <dbReference type="NCBI Taxonomy" id="1219077"/>
    <lineage>
        <taxon>Bacteria</taxon>
        <taxon>Pseudomonadati</taxon>
        <taxon>Pseudomonadota</taxon>
        <taxon>Gammaproteobacteria</taxon>
        <taxon>Vibrionales</taxon>
        <taxon>Vibrionaceae</taxon>
        <taxon>Vibrio</taxon>
    </lineage>
</organism>
<comment type="caution">
    <text evidence="1">The sequence shown here is derived from an EMBL/GenBank/DDBJ whole genome shotgun (WGS) entry which is preliminary data.</text>
</comment>
<keyword evidence="2" id="KW-1185">Reference proteome</keyword>
<proteinExistence type="predicted"/>
<sequence length="242" mass="28242">MTHPSIDLTNVALSLSETRLKTFQDYYGHPYCINSAMSLYGWNGQVSSAFMLPLHICEVIVRNAVHQVLTKTYGENWPWSEAFERSLPANGRYSPRRDLISARQRQTTTGKVIPELKFVFWQKMFTSRHKTRLWDAEILNTFPNGTAQLTAEQLLLNIYKSLESIRLIRNRIAHHEHLINRNLYDDYSNIVQLISYRCTDSVNWLKSIEQLSPLLSNKPNRQNIMRPLISGCHYQPVHRQIN</sequence>